<comment type="caution">
    <text evidence="1">The sequence shown here is derived from an EMBL/GenBank/DDBJ whole genome shotgun (WGS) entry which is preliminary data.</text>
</comment>
<dbReference type="InterPro" id="IPR004000">
    <property type="entry name" value="Actin"/>
</dbReference>
<dbReference type="AlphaFoldDB" id="A0A835RG62"/>
<name>A0A835RG62_VANPL</name>
<accession>A0A835RG62</accession>
<dbReference type="Pfam" id="PF00022">
    <property type="entry name" value="Actin"/>
    <property type="match status" value="1"/>
</dbReference>
<evidence type="ECO:0000313" key="2">
    <source>
        <dbReference type="Proteomes" id="UP000639772"/>
    </source>
</evidence>
<dbReference type="Proteomes" id="UP000639772">
    <property type="component" value="Unassembled WGS sequence"/>
</dbReference>
<dbReference type="OrthoDB" id="6220758at2759"/>
<dbReference type="InterPro" id="IPR043129">
    <property type="entry name" value="ATPase_NBD"/>
</dbReference>
<evidence type="ECO:0000313" key="1">
    <source>
        <dbReference type="EMBL" id="KAG0487530.1"/>
    </source>
</evidence>
<dbReference type="EMBL" id="JADCNM010000004">
    <property type="protein sequence ID" value="KAG0487530.1"/>
    <property type="molecule type" value="Genomic_DNA"/>
</dbReference>
<reference evidence="1 2" key="1">
    <citation type="journal article" date="2020" name="Nat. Food">
        <title>A phased Vanilla planifolia genome enables genetic improvement of flavour and production.</title>
        <authorList>
            <person name="Hasing T."/>
            <person name="Tang H."/>
            <person name="Brym M."/>
            <person name="Khazi F."/>
            <person name="Huang T."/>
            <person name="Chambers A.H."/>
        </authorList>
    </citation>
    <scope>NUCLEOTIDE SEQUENCE [LARGE SCALE GENOMIC DNA]</scope>
    <source>
        <tissue evidence="1">Leaf</tissue>
    </source>
</reference>
<dbReference type="SUPFAM" id="SSF53067">
    <property type="entry name" value="Actin-like ATPase domain"/>
    <property type="match status" value="1"/>
</dbReference>
<organism evidence="1 2">
    <name type="scientific">Vanilla planifolia</name>
    <name type="common">Vanilla</name>
    <dbReference type="NCBI Taxonomy" id="51239"/>
    <lineage>
        <taxon>Eukaryota</taxon>
        <taxon>Viridiplantae</taxon>
        <taxon>Streptophyta</taxon>
        <taxon>Embryophyta</taxon>
        <taxon>Tracheophyta</taxon>
        <taxon>Spermatophyta</taxon>
        <taxon>Magnoliopsida</taxon>
        <taxon>Liliopsida</taxon>
        <taxon>Asparagales</taxon>
        <taxon>Orchidaceae</taxon>
        <taxon>Vanilloideae</taxon>
        <taxon>Vanilleae</taxon>
        <taxon>Vanilla</taxon>
    </lineage>
</organism>
<gene>
    <name evidence="1" type="ORF">HPP92_009625</name>
</gene>
<sequence length="139" mass="15658">MALSLDQLIAADADFTSVSLRRPIDRGYLINPDVQREIWDRVFRSLLRADPSSSSLLLVEALFNPLLSSALPTNSSSRTWAFDPSSLLTLHRLCNLYETSLAAVGWVCCESAVQLSGRLRLLFYPRRTCGAKFHLELWD</sequence>
<dbReference type="Gene3D" id="3.30.420.40">
    <property type="match status" value="1"/>
</dbReference>
<protein>
    <submittedName>
        <fullName evidence="1">Uncharacterized protein</fullName>
    </submittedName>
</protein>
<proteinExistence type="predicted"/>